<dbReference type="EMBL" id="QTSX02001436">
    <property type="protein sequence ID" value="KAJ9082323.1"/>
    <property type="molecule type" value="Genomic_DNA"/>
</dbReference>
<reference evidence="1" key="1">
    <citation type="submission" date="2022-04" db="EMBL/GenBank/DDBJ databases">
        <title>Genome of the entomopathogenic fungus Entomophthora muscae.</title>
        <authorList>
            <person name="Elya C."/>
            <person name="Lovett B.R."/>
            <person name="Lee E."/>
            <person name="Macias A.M."/>
            <person name="Hajek A.E."/>
            <person name="De Bivort B.L."/>
            <person name="Kasson M.T."/>
            <person name="De Fine Licht H.H."/>
            <person name="Stajich J.E."/>
        </authorList>
    </citation>
    <scope>NUCLEOTIDE SEQUENCE</scope>
    <source>
        <strain evidence="1">Berkeley</strain>
    </source>
</reference>
<gene>
    <name evidence="1" type="ORF">DSO57_1005769</name>
</gene>
<accession>A0ACC2U641</accession>
<comment type="caution">
    <text evidence="1">The sequence shown here is derived from an EMBL/GenBank/DDBJ whole genome shotgun (WGS) entry which is preliminary data.</text>
</comment>
<keyword evidence="2" id="KW-1185">Reference proteome</keyword>
<dbReference type="Proteomes" id="UP001165960">
    <property type="component" value="Unassembled WGS sequence"/>
</dbReference>
<protein>
    <submittedName>
        <fullName evidence="1">Uncharacterized protein</fullName>
    </submittedName>
</protein>
<sequence>MPCVLAEPDELLSTIKKSKHKVIPESISETLTKPIAEAQNYKKAVTTTRRFLLLEKPRHKLTILYKEHIWAIKQWITQNYHLEMTNIQPMRNSAFEIEASIPFYYHMKGTIKFYYIYEYFFASSMYNAYVYVPKGTNDGVSQCVSVCAVAYSMEHLRLTSLGLINIIVLDNVRLHKVQDILKKFLMIDTGKKIGQQQLATGSMHLLFLTTYFSFLKPIEEVFGWLKQVVKLGVRAQNALDNQIAYIEMKESTMWKALSTAFLEENPLSDCKWPVVCKAHVPQNPGIEIKHKIGSVCYWEMVNWESNFLIAQSGAQLLAVSNNRCGTLACCS</sequence>
<evidence type="ECO:0000313" key="1">
    <source>
        <dbReference type="EMBL" id="KAJ9082323.1"/>
    </source>
</evidence>
<proteinExistence type="predicted"/>
<evidence type="ECO:0000313" key="2">
    <source>
        <dbReference type="Proteomes" id="UP001165960"/>
    </source>
</evidence>
<organism evidence="1 2">
    <name type="scientific">Entomophthora muscae</name>
    <dbReference type="NCBI Taxonomy" id="34485"/>
    <lineage>
        <taxon>Eukaryota</taxon>
        <taxon>Fungi</taxon>
        <taxon>Fungi incertae sedis</taxon>
        <taxon>Zoopagomycota</taxon>
        <taxon>Entomophthoromycotina</taxon>
        <taxon>Entomophthoromycetes</taxon>
        <taxon>Entomophthorales</taxon>
        <taxon>Entomophthoraceae</taxon>
        <taxon>Entomophthora</taxon>
    </lineage>
</organism>
<name>A0ACC2U641_9FUNG</name>